<keyword evidence="2" id="KW-1185">Reference proteome</keyword>
<dbReference type="Gene3D" id="3.10.450.50">
    <property type="match status" value="1"/>
</dbReference>
<accession>A0A1V2IH40</accession>
<name>A0A1V2IH40_9ACTN</name>
<dbReference type="EMBL" id="MOMC01000010">
    <property type="protein sequence ID" value="ONH32484.1"/>
    <property type="molecule type" value="Genomic_DNA"/>
</dbReference>
<dbReference type="InterPro" id="IPR009959">
    <property type="entry name" value="Cyclase_SnoaL-like"/>
</dbReference>
<dbReference type="Proteomes" id="UP000188929">
    <property type="component" value="Unassembled WGS sequence"/>
</dbReference>
<dbReference type="GO" id="GO:0030638">
    <property type="term" value="P:polyketide metabolic process"/>
    <property type="evidence" value="ECO:0007669"/>
    <property type="project" value="InterPro"/>
</dbReference>
<dbReference type="PANTHER" id="PTHR38436:SF1">
    <property type="entry name" value="ESTER CYCLASE"/>
    <property type="match status" value="1"/>
</dbReference>
<gene>
    <name evidence="1" type="ORF">BL253_04995</name>
</gene>
<dbReference type="SUPFAM" id="SSF54427">
    <property type="entry name" value="NTF2-like"/>
    <property type="match status" value="1"/>
</dbReference>
<evidence type="ECO:0008006" key="3">
    <source>
        <dbReference type="Google" id="ProtNLM"/>
    </source>
</evidence>
<dbReference type="Pfam" id="PF07366">
    <property type="entry name" value="SnoaL"/>
    <property type="match status" value="1"/>
</dbReference>
<dbReference type="STRING" id="1834516.BL253_04995"/>
<sequence>MTKLIDSLMRLWSSPLPTDDAAAEAAFRQMYTDPVTINGATVSAAGLVARARSLQGAFDGLGHQLVDVVEGPGKIVVGFYLRGRHTGPYPTPLGTVAPTGRTVEVRTTDILTVTDGLISDVWVVNDELGMLNQLGAVALASAAA</sequence>
<dbReference type="PANTHER" id="PTHR38436">
    <property type="entry name" value="POLYKETIDE CYCLASE SNOAL-LIKE DOMAIN"/>
    <property type="match status" value="1"/>
</dbReference>
<evidence type="ECO:0000313" key="1">
    <source>
        <dbReference type="EMBL" id="ONH32484.1"/>
    </source>
</evidence>
<dbReference type="OrthoDB" id="129343at2"/>
<dbReference type="RefSeq" id="WP_076814162.1">
    <property type="nucleotide sequence ID" value="NZ_MOMC01000010.1"/>
</dbReference>
<reference evidence="2" key="1">
    <citation type="submission" date="2016-10" db="EMBL/GenBank/DDBJ databases">
        <title>Frankia sp. NRRL B-16386 Genome sequencing.</title>
        <authorList>
            <person name="Ghodhbane-Gtari F."/>
            <person name="Swanson E."/>
            <person name="Gueddou A."/>
            <person name="Hezbri K."/>
            <person name="Ktari K."/>
            <person name="Nouioui I."/>
            <person name="Morris K."/>
            <person name="Simpson S."/>
            <person name="Abebe-Akele F."/>
            <person name="Thomas K."/>
            <person name="Gtari M."/>
            <person name="Tisa L.S."/>
        </authorList>
    </citation>
    <scope>NUCLEOTIDE SEQUENCE [LARGE SCALE GENOMIC DNA]</scope>
    <source>
        <strain evidence="2">NRRL B-16386</strain>
    </source>
</reference>
<dbReference type="InterPro" id="IPR032710">
    <property type="entry name" value="NTF2-like_dom_sf"/>
</dbReference>
<comment type="caution">
    <text evidence="1">The sequence shown here is derived from an EMBL/GenBank/DDBJ whole genome shotgun (WGS) entry which is preliminary data.</text>
</comment>
<organism evidence="1 2">
    <name type="scientific">Pseudofrankia asymbiotica</name>
    <dbReference type="NCBI Taxonomy" id="1834516"/>
    <lineage>
        <taxon>Bacteria</taxon>
        <taxon>Bacillati</taxon>
        <taxon>Actinomycetota</taxon>
        <taxon>Actinomycetes</taxon>
        <taxon>Frankiales</taxon>
        <taxon>Frankiaceae</taxon>
        <taxon>Pseudofrankia</taxon>
    </lineage>
</organism>
<proteinExistence type="predicted"/>
<protein>
    <recommendedName>
        <fullName evidence="3">Ester cyclase</fullName>
    </recommendedName>
</protein>
<dbReference type="AlphaFoldDB" id="A0A1V2IH40"/>
<evidence type="ECO:0000313" key="2">
    <source>
        <dbReference type="Proteomes" id="UP000188929"/>
    </source>
</evidence>